<dbReference type="EMBL" id="LAZR01003976">
    <property type="protein sequence ID" value="KKN12937.1"/>
    <property type="molecule type" value="Genomic_DNA"/>
</dbReference>
<reference evidence="1" key="1">
    <citation type="journal article" date="2015" name="Nature">
        <title>Complex archaea that bridge the gap between prokaryotes and eukaryotes.</title>
        <authorList>
            <person name="Spang A."/>
            <person name="Saw J.H."/>
            <person name="Jorgensen S.L."/>
            <person name="Zaremba-Niedzwiedzka K."/>
            <person name="Martijn J."/>
            <person name="Lind A.E."/>
            <person name="van Eijk R."/>
            <person name="Schleper C."/>
            <person name="Guy L."/>
            <person name="Ettema T.J."/>
        </authorList>
    </citation>
    <scope>NUCLEOTIDE SEQUENCE</scope>
</reference>
<name>A0A0F9NLJ9_9ZZZZ</name>
<evidence type="ECO:0000313" key="1">
    <source>
        <dbReference type="EMBL" id="KKN12937.1"/>
    </source>
</evidence>
<accession>A0A0F9NLJ9</accession>
<protein>
    <submittedName>
        <fullName evidence="1">Uncharacterized protein</fullName>
    </submittedName>
</protein>
<dbReference type="AlphaFoldDB" id="A0A0F9NLJ9"/>
<comment type="caution">
    <text evidence="1">The sequence shown here is derived from an EMBL/GenBank/DDBJ whole genome shotgun (WGS) entry which is preliminary data.</text>
</comment>
<gene>
    <name evidence="1" type="ORF">LCGC14_1011370</name>
</gene>
<organism evidence="1">
    <name type="scientific">marine sediment metagenome</name>
    <dbReference type="NCBI Taxonomy" id="412755"/>
    <lineage>
        <taxon>unclassified sequences</taxon>
        <taxon>metagenomes</taxon>
        <taxon>ecological metagenomes</taxon>
    </lineage>
</organism>
<sequence length="144" mass="17577">METVECYGMEVKVHKFKEFFRMGFFIESEKLIFDDSKKPLFEFNAYRERFYLGSVEFKASSLRSAKKKLDRWLLNNFLDEFEFKAPYENSYRFNKDNFKMRIHYVNKIIRDSGEEMHKYCPLFSHKNHSEAKTCRECGFQFFRG</sequence>
<proteinExistence type="predicted"/>